<dbReference type="PANTHER" id="PTHR11040:SF211">
    <property type="entry name" value="ZINC TRANSPORTER ZIP11"/>
    <property type="match status" value="1"/>
</dbReference>
<keyword evidence="4 8" id="KW-0812">Transmembrane</keyword>
<name>A0A3G2R3T8_9FIRM</name>
<dbReference type="InterPro" id="IPR003689">
    <property type="entry name" value="ZIP"/>
</dbReference>
<feature type="transmembrane region" description="Helical" evidence="8">
    <location>
        <begin position="7"/>
        <end position="26"/>
    </location>
</feature>
<keyword evidence="3" id="KW-1003">Cell membrane</keyword>
<dbReference type="PANTHER" id="PTHR11040">
    <property type="entry name" value="ZINC/IRON TRANSPORTER"/>
    <property type="match status" value="1"/>
</dbReference>
<dbReference type="KEGG" id="bacg:D2962_04915"/>
<dbReference type="EMBL" id="CP033169">
    <property type="protein sequence ID" value="AYO30039.1"/>
    <property type="molecule type" value="Genomic_DNA"/>
</dbReference>
<dbReference type="RefSeq" id="WP_122014313.1">
    <property type="nucleotide sequence ID" value="NZ_CP033169.1"/>
</dbReference>
<comment type="subcellular location">
    <subcellularLocation>
        <location evidence="1">Cell membrane</location>
        <topology evidence="1">Multi-pass membrane protein</topology>
    </subcellularLocation>
</comment>
<accession>A0A3G2R3T8</accession>
<keyword evidence="5" id="KW-0862">Zinc</keyword>
<feature type="transmembrane region" description="Helical" evidence="8">
    <location>
        <begin position="154"/>
        <end position="176"/>
    </location>
</feature>
<evidence type="ECO:0000256" key="7">
    <source>
        <dbReference type="ARBA" id="ARBA00023136"/>
    </source>
</evidence>
<evidence type="ECO:0000256" key="4">
    <source>
        <dbReference type="ARBA" id="ARBA00022692"/>
    </source>
</evidence>
<dbReference type="GO" id="GO:0005886">
    <property type="term" value="C:plasma membrane"/>
    <property type="evidence" value="ECO:0007669"/>
    <property type="project" value="UniProtKB-SubCell"/>
</dbReference>
<organism evidence="9 10">
    <name type="scientific">Biomaibacter acetigenes</name>
    <dbReference type="NCBI Taxonomy" id="2316383"/>
    <lineage>
        <taxon>Bacteria</taxon>
        <taxon>Bacillati</taxon>
        <taxon>Bacillota</taxon>
        <taxon>Clostridia</taxon>
        <taxon>Thermosediminibacterales</taxon>
        <taxon>Tepidanaerobacteraceae</taxon>
        <taxon>Biomaibacter</taxon>
    </lineage>
</organism>
<evidence type="ECO:0000256" key="2">
    <source>
        <dbReference type="ARBA" id="ARBA00006939"/>
    </source>
</evidence>
<feature type="transmembrane region" description="Helical" evidence="8">
    <location>
        <begin position="33"/>
        <end position="52"/>
    </location>
</feature>
<proteinExistence type="inferred from homology"/>
<evidence type="ECO:0000256" key="1">
    <source>
        <dbReference type="ARBA" id="ARBA00004651"/>
    </source>
</evidence>
<feature type="transmembrane region" description="Helical" evidence="8">
    <location>
        <begin position="64"/>
        <end position="84"/>
    </location>
</feature>
<feature type="transmembrane region" description="Helical" evidence="8">
    <location>
        <begin position="216"/>
        <end position="232"/>
    </location>
</feature>
<evidence type="ECO:0000256" key="3">
    <source>
        <dbReference type="ARBA" id="ARBA00022475"/>
    </source>
</evidence>
<evidence type="ECO:0000313" key="10">
    <source>
        <dbReference type="Proteomes" id="UP000280960"/>
    </source>
</evidence>
<evidence type="ECO:0000313" key="9">
    <source>
        <dbReference type="EMBL" id="AYO30039.1"/>
    </source>
</evidence>
<keyword evidence="6 8" id="KW-1133">Transmembrane helix</keyword>
<evidence type="ECO:0000256" key="8">
    <source>
        <dbReference type="SAM" id="Phobius"/>
    </source>
</evidence>
<gene>
    <name evidence="9" type="ORF">D2962_04915</name>
</gene>
<dbReference type="Pfam" id="PF02535">
    <property type="entry name" value="Zip"/>
    <property type="match status" value="1"/>
</dbReference>
<keyword evidence="7 8" id="KW-0472">Membrane</keyword>
<feature type="transmembrane region" description="Helical" evidence="8">
    <location>
        <begin position="182"/>
        <end position="204"/>
    </location>
</feature>
<evidence type="ECO:0000256" key="5">
    <source>
        <dbReference type="ARBA" id="ARBA00022833"/>
    </source>
</evidence>
<evidence type="ECO:0000256" key="6">
    <source>
        <dbReference type="ARBA" id="ARBA00022989"/>
    </source>
</evidence>
<reference evidence="9 10" key="1">
    <citation type="submission" date="2018-10" db="EMBL/GenBank/DDBJ databases">
        <authorList>
            <person name="Zhang X."/>
        </authorList>
    </citation>
    <scope>NUCLEOTIDE SEQUENCE [LARGE SCALE GENOMIC DNA]</scope>
    <source>
        <strain evidence="9 10">SK-G1</strain>
    </source>
</reference>
<sequence length="233" mass="24984">MNTFFKIFTYSSISGIAVIIGGYLGTKKIPDKLLAFVLTFGSGVLLSVLSYSLMHEAYRQSGPIFTSLAFLIGGICFYIIEGLLTKHVARGTGMILGTALDDLPEALSMGIGFATDSGRLGIVLALSIFLHNIPESLSSTCDLVNEAQLPPRSAMVLAFIIALLDPFAALTGYYLLRNLSQVWLGMIMAFSGGSILFMTGTDMIPKAHKIGTRLENLGLLAGFLAAFLLSRLM</sequence>
<keyword evidence="10" id="KW-1185">Reference proteome</keyword>
<comment type="similarity">
    <text evidence="2">Belongs to the ZIP transporter (TC 2.A.5) family.</text>
</comment>
<dbReference type="AlphaFoldDB" id="A0A3G2R3T8"/>
<dbReference type="Proteomes" id="UP000280960">
    <property type="component" value="Chromosome"/>
</dbReference>
<dbReference type="GO" id="GO:0005385">
    <property type="term" value="F:zinc ion transmembrane transporter activity"/>
    <property type="evidence" value="ECO:0007669"/>
    <property type="project" value="TreeGrafter"/>
</dbReference>
<protein>
    <submittedName>
        <fullName evidence="9">ZIP family metal transporter</fullName>
    </submittedName>
</protein>